<evidence type="ECO:0000259" key="2">
    <source>
        <dbReference type="Pfam" id="PF13349"/>
    </source>
</evidence>
<keyword evidence="4" id="KW-1185">Reference proteome</keyword>
<dbReference type="EMBL" id="JBHRZG010000024">
    <property type="protein sequence ID" value="MFC3835581.1"/>
    <property type="molecule type" value="Genomic_DNA"/>
</dbReference>
<protein>
    <submittedName>
        <fullName evidence="3">DUF4097 family beta strand repeat-containing protein</fullName>
    </submittedName>
</protein>
<proteinExistence type="predicted"/>
<feature type="region of interest" description="Disordered" evidence="1">
    <location>
        <begin position="329"/>
        <end position="366"/>
    </location>
</feature>
<dbReference type="Proteomes" id="UP001595803">
    <property type="component" value="Unassembled WGS sequence"/>
</dbReference>
<accession>A0ABV7ZDX1</accession>
<comment type="caution">
    <text evidence="3">The sequence shown here is derived from an EMBL/GenBank/DDBJ whole genome shotgun (WGS) entry which is preliminary data.</text>
</comment>
<reference evidence="4" key="1">
    <citation type="journal article" date="2019" name="Int. J. Syst. Evol. Microbiol.">
        <title>The Global Catalogue of Microorganisms (GCM) 10K type strain sequencing project: providing services to taxonomists for standard genome sequencing and annotation.</title>
        <authorList>
            <consortium name="The Broad Institute Genomics Platform"/>
            <consortium name="The Broad Institute Genome Sequencing Center for Infectious Disease"/>
            <person name="Wu L."/>
            <person name="Ma J."/>
        </authorList>
    </citation>
    <scope>NUCLEOTIDE SEQUENCE [LARGE SCALE GENOMIC DNA]</scope>
    <source>
        <strain evidence="4">CCTCC AB 2017081</strain>
    </source>
</reference>
<feature type="domain" description="DUF4097" evidence="2">
    <location>
        <begin position="151"/>
        <end position="293"/>
    </location>
</feature>
<organism evidence="3 4">
    <name type="scientific">Deinococcus rufus</name>
    <dbReference type="NCBI Taxonomy" id="2136097"/>
    <lineage>
        <taxon>Bacteria</taxon>
        <taxon>Thermotogati</taxon>
        <taxon>Deinococcota</taxon>
        <taxon>Deinococci</taxon>
        <taxon>Deinococcales</taxon>
        <taxon>Deinococcaceae</taxon>
        <taxon>Deinococcus</taxon>
    </lineage>
</organism>
<sequence length="366" mass="37725">MTVTPPSRPLPPVLGRMAIGLLVAAAGGVVAWQSVGFSPTPGMAALSTPLSVPLRGVPPQGWPGAASVYLRGDRVDLNVTPLDTASPWLLQGSALHRGRNPVAVDLRRDDEMLSATVSLSVRGFDRGGVIVGEPEPLQHRVSVALARRLPLSLSTRTGSGDQTLDLTPLRLRALTLRSDSGTQDVTLPDRPAGAFSLVSGSGDIAVQAAARSSPEALRVNTQSGDLSLNLATARTLALGAGSLSGDVQLTLPESFARGTVTTASGDVVVTAPATLGAGNLDIRTQSGAVVLNVAPELRVRIRFTDRDTVVLPEGTPPGTAPQLDVFIDSGSGDVRLERPDGTDVPLPAASVPAVPPLQTSSFQESP</sequence>
<name>A0ABV7ZDX1_9DEIO</name>
<dbReference type="RefSeq" id="WP_322474462.1">
    <property type="nucleotide sequence ID" value="NZ_JBHRZG010000024.1"/>
</dbReference>
<dbReference type="Pfam" id="PF13349">
    <property type="entry name" value="DUF4097"/>
    <property type="match status" value="1"/>
</dbReference>
<evidence type="ECO:0000313" key="4">
    <source>
        <dbReference type="Proteomes" id="UP001595803"/>
    </source>
</evidence>
<dbReference type="InterPro" id="IPR025164">
    <property type="entry name" value="Toastrack_DUF4097"/>
</dbReference>
<gene>
    <name evidence="3" type="ORF">ACFOSB_22175</name>
</gene>
<evidence type="ECO:0000313" key="3">
    <source>
        <dbReference type="EMBL" id="MFC3835581.1"/>
    </source>
</evidence>
<evidence type="ECO:0000256" key="1">
    <source>
        <dbReference type="SAM" id="MobiDB-lite"/>
    </source>
</evidence>